<reference evidence="3" key="1">
    <citation type="journal article" date="2019" name="Curr. Biol.">
        <title>Genome Sequence of Striga asiatica Provides Insight into the Evolution of Plant Parasitism.</title>
        <authorList>
            <person name="Yoshida S."/>
            <person name="Kim S."/>
            <person name="Wafula E.K."/>
            <person name="Tanskanen J."/>
            <person name="Kim Y.M."/>
            <person name="Honaas L."/>
            <person name="Yang Z."/>
            <person name="Spallek T."/>
            <person name="Conn C.E."/>
            <person name="Ichihashi Y."/>
            <person name="Cheong K."/>
            <person name="Cui S."/>
            <person name="Der J.P."/>
            <person name="Gundlach H."/>
            <person name="Jiao Y."/>
            <person name="Hori C."/>
            <person name="Ishida J.K."/>
            <person name="Kasahara H."/>
            <person name="Kiba T."/>
            <person name="Kim M.S."/>
            <person name="Koo N."/>
            <person name="Laohavisit A."/>
            <person name="Lee Y.H."/>
            <person name="Lumba S."/>
            <person name="McCourt P."/>
            <person name="Mortimer J.C."/>
            <person name="Mutuku J.M."/>
            <person name="Nomura T."/>
            <person name="Sasaki-Sekimoto Y."/>
            <person name="Seto Y."/>
            <person name="Wang Y."/>
            <person name="Wakatake T."/>
            <person name="Sakakibara H."/>
            <person name="Demura T."/>
            <person name="Yamaguchi S."/>
            <person name="Yoneyama K."/>
            <person name="Manabe R.I."/>
            <person name="Nelson D.C."/>
            <person name="Schulman A.H."/>
            <person name="Timko M.P."/>
            <person name="dePamphilis C.W."/>
            <person name="Choi D."/>
            <person name="Shirasu K."/>
        </authorList>
    </citation>
    <scope>NUCLEOTIDE SEQUENCE [LARGE SCALE GENOMIC DNA]</scope>
    <source>
        <strain evidence="3">cv. UVA1</strain>
    </source>
</reference>
<dbReference type="EMBL" id="BKCP01004949">
    <property type="protein sequence ID" value="GER34760.1"/>
    <property type="molecule type" value="Genomic_DNA"/>
</dbReference>
<feature type="region of interest" description="Disordered" evidence="1">
    <location>
        <begin position="126"/>
        <end position="146"/>
    </location>
</feature>
<gene>
    <name evidence="2" type="ORF">STAS_11006</name>
</gene>
<dbReference type="Proteomes" id="UP000325081">
    <property type="component" value="Unassembled WGS sequence"/>
</dbReference>
<dbReference type="GO" id="GO:0016853">
    <property type="term" value="F:isomerase activity"/>
    <property type="evidence" value="ECO:0007669"/>
    <property type="project" value="UniProtKB-KW"/>
</dbReference>
<dbReference type="OrthoDB" id="1943545at2759"/>
<organism evidence="2 3">
    <name type="scientific">Striga asiatica</name>
    <name type="common">Asiatic witchweed</name>
    <name type="synonym">Buchnera asiatica</name>
    <dbReference type="NCBI Taxonomy" id="4170"/>
    <lineage>
        <taxon>Eukaryota</taxon>
        <taxon>Viridiplantae</taxon>
        <taxon>Streptophyta</taxon>
        <taxon>Embryophyta</taxon>
        <taxon>Tracheophyta</taxon>
        <taxon>Spermatophyta</taxon>
        <taxon>Magnoliopsida</taxon>
        <taxon>eudicotyledons</taxon>
        <taxon>Gunneridae</taxon>
        <taxon>Pentapetalae</taxon>
        <taxon>asterids</taxon>
        <taxon>lamiids</taxon>
        <taxon>Lamiales</taxon>
        <taxon>Orobanchaceae</taxon>
        <taxon>Buchnereae</taxon>
        <taxon>Striga</taxon>
    </lineage>
</organism>
<keyword evidence="3" id="KW-1185">Reference proteome</keyword>
<evidence type="ECO:0000313" key="2">
    <source>
        <dbReference type="EMBL" id="GER34760.1"/>
    </source>
</evidence>
<keyword evidence="2" id="KW-0413">Isomerase</keyword>
<dbReference type="AlphaFoldDB" id="A0A5A7PPN2"/>
<name>A0A5A7PPN2_STRAF</name>
<evidence type="ECO:0000313" key="3">
    <source>
        <dbReference type="Proteomes" id="UP000325081"/>
    </source>
</evidence>
<accession>A0A5A7PPN2</accession>
<proteinExistence type="predicted"/>
<comment type="caution">
    <text evidence="2">The sequence shown here is derived from an EMBL/GenBank/DDBJ whole genome shotgun (WGS) entry which is preliminary data.</text>
</comment>
<protein>
    <submittedName>
        <fullName evidence="2">1-deoxy-D-xylulose 5-phosphate reductoisomerase</fullName>
    </submittedName>
</protein>
<sequence length="189" mass="20176">MEKNENYIVHKPKQNFNYFFPQFHTHSIHPNSRRPALPLFPDPLAAAGLLAVTLIGAGSPEFILSGKFSSARAPLIPYAALSYARAASSAVSYVPSHTRDPFLAGSLISAANRPHGRRLTPLYRRHPASASDSRGGPAGDGFSNIISGGGGAESSIKYARMASRRATLASDSNILRTLLLGVFKFGGIN</sequence>
<evidence type="ECO:0000256" key="1">
    <source>
        <dbReference type="SAM" id="MobiDB-lite"/>
    </source>
</evidence>